<evidence type="ECO:0000313" key="2">
    <source>
        <dbReference type="EMBL" id="KAK1784371.1"/>
    </source>
</evidence>
<evidence type="ECO:0000313" key="3">
    <source>
        <dbReference type="Proteomes" id="UP001239994"/>
    </source>
</evidence>
<organism evidence="2 3">
    <name type="scientific">Electrophorus voltai</name>
    <dbReference type="NCBI Taxonomy" id="2609070"/>
    <lineage>
        <taxon>Eukaryota</taxon>
        <taxon>Metazoa</taxon>
        <taxon>Chordata</taxon>
        <taxon>Craniata</taxon>
        <taxon>Vertebrata</taxon>
        <taxon>Euteleostomi</taxon>
        <taxon>Actinopterygii</taxon>
        <taxon>Neopterygii</taxon>
        <taxon>Teleostei</taxon>
        <taxon>Ostariophysi</taxon>
        <taxon>Gymnotiformes</taxon>
        <taxon>Gymnotoidei</taxon>
        <taxon>Gymnotidae</taxon>
        <taxon>Electrophorus</taxon>
    </lineage>
</organism>
<protein>
    <submittedName>
        <fullName evidence="2">Uncharacterized protein</fullName>
    </submittedName>
</protein>
<evidence type="ECO:0000256" key="1">
    <source>
        <dbReference type="SAM" id="MobiDB-lite"/>
    </source>
</evidence>
<proteinExistence type="predicted"/>
<dbReference type="AlphaFoldDB" id="A0AAD8YPH0"/>
<sequence>MDYENWYKGDQYPGPDSTGSHYSYWDYRESYREYEQSGGYTDVSLQSECNDVSFRLDPAIHQPENPAVEVEEAFHRDSLLEMDTVSADSESKEPPVPPKALPRSEYLKVTINLEEEVQQSQPGWECLSCDLNLNNGGNPHVRMWVKRGNFVQPASGVLPGVLDPSVTFLLARVPQGEGQDTQTPLTLYNI</sequence>
<gene>
    <name evidence="2" type="ORF">P4O66_003098</name>
</gene>
<keyword evidence="3" id="KW-1185">Reference proteome</keyword>
<accession>A0AAD8YPH0</accession>
<reference evidence="2" key="1">
    <citation type="submission" date="2023-03" db="EMBL/GenBank/DDBJ databases">
        <title>Electrophorus voltai genome.</title>
        <authorList>
            <person name="Bian C."/>
        </authorList>
    </citation>
    <scope>NUCLEOTIDE SEQUENCE</scope>
    <source>
        <strain evidence="2">CB-2022</strain>
        <tissue evidence="2">Muscle</tissue>
    </source>
</reference>
<dbReference type="EMBL" id="JAROKS010000242">
    <property type="protein sequence ID" value="KAK1784371.1"/>
    <property type="molecule type" value="Genomic_DNA"/>
</dbReference>
<comment type="caution">
    <text evidence="2">The sequence shown here is derived from an EMBL/GenBank/DDBJ whole genome shotgun (WGS) entry which is preliminary data.</text>
</comment>
<name>A0AAD8YPH0_9TELE</name>
<feature type="region of interest" description="Disordered" evidence="1">
    <location>
        <begin position="1"/>
        <end position="21"/>
    </location>
</feature>
<dbReference type="Proteomes" id="UP001239994">
    <property type="component" value="Unassembled WGS sequence"/>
</dbReference>